<evidence type="ECO:0000256" key="6">
    <source>
        <dbReference type="ARBA" id="ARBA00022989"/>
    </source>
</evidence>
<dbReference type="Proteomes" id="UP001239680">
    <property type="component" value="Unassembled WGS sequence"/>
</dbReference>
<comment type="function">
    <text evidence="9">Essential cell division protein.</text>
</comment>
<keyword evidence="2 9" id="KW-1003">Cell membrane</keyword>
<dbReference type="RefSeq" id="WP_306678668.1">
    <property type="nucleotide sequence ID" value="NZ_JAVDBT010000001.1"/>
</dbReference>
<dbReference type="Gene3D" id="3.40.50.11690">
    <property type="entry name" value="Cell division protein FtsQ/DivIB"/>
    <property type="match status" value="1"/>
</dbReference>
<dbReference type="InterPro" id="IPR005548">
    <property type="entry name" value="Cell_div_FtsQ/DivIB_C"/>
</dbReference>
<comment type="subcellular location">
    <subcellularLocation>
        <location evidence="9">Cell inner membrane</location>
        <topology evidence="9">Single-pass type II membrane protein</topology>
    </subcellularLocation>
    <subcellularLocation>
        <location evidence="1">Membrane</location>
    </subcellularLocation>
    <text evidence="9">Localizes to the division septum.</text>
</comment>
<evidence type="ECO:0000313" key="11">
    <source>
        <dbReference type="EMBL" id="MDQ2065030.1"/>
    </source>
</evidence>
<accession>A0ABU0VTH6</accession>
<sequence>MRPLSAPRRSGHEPMMRRDPAPSRWAYRMQRVMLTPYLRALLRVGLPTFVLVLATGIYLSDEQRLAGVTGVFTDIREKFESRPEFRVSLASVEGCSDDLAEAVRAKLNLNLPQSSFDLDLEAARARVESLDAVKSAELRVRSGGVLQVLVTERVPVAVWRTADGLTLIDDTGHRVAGLHARADRPDLPLLAGEGADKAAAEAIRLLQAADPLTPRIRGMIRVGERRWDIALDRDQRIMLPPDDPVRALERLLALDHAQDILARDLLAVDLRNDARPTLRLSPYAMNALRRSQGLDPMETEL</sequence>
<dbReference type="InterPro" id="IPR026579">
    <property type="entry name" value="FtsQ"/>
</dbReference>
<evidence type="ECO:0000256" key="9">
    <source>
        <dbReference type="HAMAP-Rule" id="MF_00911"/>
    </source>
</evidence>
<comment type="caution">
    <text evidence="11">The sequence shown here is derived from an EMBL/GenBank/DDBJ whole genome shotgun (WGS) entry which is preliminary data.</text>
</comment>
<dbReference type="GO" id="GO:0051301">
    <property type="term" value="P:cell division"/>
    <property type="evidence" value="ECO:0007669"/>
    <property type="project" value="UniProtKB-KW"/>
</dbReference>
<organism evidence="11 12">
    <name type="scientific">Pseudogemmobacter lacusdianii</name>
    <dbReference type="NCBI Taxonomy" id="3069608"/>
    <lineage>
        <taxon>Bacteria</taxon>
        <taxon>Pseudomonadati</taxon>
        <taxon>Pseudomonadota</taxon>
        <taxon>Alphaproteobacteria</taxon>
        <taxon>Rhodobacterales</taxon>
        <taxon>Paracoccaceae</taxon>
        <taxon>Pseudogemmobacter</taxon>
    </lineage>
</organism>
<evidence type="ECO:0000256" key="2">
    <source>
        <dbReference type="ARBA" id="ARBA00022475"/>
    </source>
</evidence>
<keyword evidence="7 9" id="KW-0472">Membrane</keyword>
<evidence type="ECO:0000256" key="1">
    <source>
        <dbReference type="ARBA" id="ARBA00004370"/>
    </source>
</evidence>
<dbReference type="InterPro" id="IPR013685">
    <property type="entry name" value="POTRA_FtsQ_type"/>
</dbReference>
<reference evidence="11 12" key="1">
    <citation type="submission" date="2023-08" db="EMBL/GenBank/DDBJ databases">
        <title>Characterization of two Paracoccaceae strains isolated from Phycosphere and proposal of Xinfangfangia lacusdiani sp. nov.</title>
        <authorList>
            <person name="Deng Y."/>
            <person name="Zhang Y.Q."/>
        </authorList>
    </citation>
    <scope>NUCLEOTIDE SEQUENCE [LARGE SCALE GENOMIC DNA]</scope>
    <source>
        <strain evidence="11 12">CPCC 101601</strain>
    </source>
</reference>
<evidence type="ECO:0000259" key="10">
    <source>
        <dbReference type="PROSITE" id="PS51779"/>
    </source>
</evidence>
<dbReference type="PROSITE" id="PS51779">
    <property type="entry name" value="POTRA"/>
    <property type="match status" value="1"/>
</dbReference>
<dbReference type="Pfam" id="PF08478">
    <property type="entry name" value="POTRA_1"/>
    <property type="match status" value="1"/>
</dbReference>
<keyword evidence="5 9" id="KW-0812">Transmembrane</keyword>
<dbReference type="PANTHER" id="PTHR35851">
    <property type="entry name" value="CELL DIVISION PROTEIN FTSQ"/>
    <property type="match status" value="1"/>
</dbReference>
<comment type="similarity">
    <text evidence="9">Belongs to the FtsQ/DivIB family. FtsQ subfamily.</text>
</comment>
<keyword evidence="6 9" id="KW-1133">Transmembrane helix</keyword>
<protein>
    <recommendedName>
        <fullName evidence="9">Cell division protein FtsQ</fullName>
    </recommendedName>
</protein>
<evidence type="ECO:0000256" key="7">
    <source>
        <dbReference type="ARBA" id="ARBA00023136"/>
    </source>
</evidence>
<keyword evidence="4 9" id="KW-0132">Cell division</keyword>
<evidence type="ECO:0000313" key="12">
    <source>
        <dbReference type="Proteomes" id="UP001239680"/>
    </source>
</evidence>
<dbReference type="HAMAP" id="MF_00911">
    <property type="entry name" value="FtsQ_subfam"/>
    <property type="match status" value="1"/>
</dbReference>
<evidence type="ECO:0000256" key="5">
    <source>
        <dbReference type="ARBA" id="ARBA00022692"/>
    </source>
</evidence>
<keyword evidence="12" id="KW-1185">Reference proteome</keyword>
<dbReference type="InterPro" id="IPR045335">
    <property type="entry name" value="FtsQ_C_sf"/>
</dbReference>
<feature type="transmembrane region" description="Helical" evidence="9">
    <location>
        <begin position="40"/>
        <end position="59"/>
    </location>
</feature>
<evidence type="ECO:0000256" key="4">
    <source>
        <dbReference type="ARBA" id="ARBA00022618"/>
    </source>
</evidence>
<evidence type="ECO:0000256" key="8">
    <source>
        <dbReference type="ARBA" id="ARBA00023306"/>
    </source>
</evidence>
<evidence type="ECO:0000256" key="3">
    <source>
        <dbReference type="ARBA" id="ARBA00022519"/>
    </source>
</evidence>
<gene>
    <name evidence="9" type="primary">ftsQ</name>
    <name evidence="11" type="ORF">Q9295_01480</name>
</gene>
<dbReference type="Pfam" id="PF03799">
    <property type="entry name" value="FtsQ_DivIB_C"/>
    <property type="match status" value="1"/>
</dbReference>
<dbReference type="PANTHER" id="PTHR35851:SF1">
    <property type="entry name" value="CELL DIVISION PROTEIN FTSQ"/>
    <property type="match status" value="1"/>
</dbReference>
<dbReference type="InterPro" id="IPR034746">
    <property type="entry name" value="POTRA"/>
</dbReference>
<keyword evidence="8 9" id="KW-0131">Cell cycle</keyword>
<feature type="domain" description="POTRA" evidence="10">
    <location>
        <begin position="85"/>
        <end position="153"/>
    </location>
</feature>
<proteinExistence type="inferred from homology"/>
<keyword evidence="3 9" id="KW-0997">Cell inner membrane</keyword>
<dbReference type="EMBL" id="JAVDBT010000001">
    <property type="protein sequence ID" value="MDQ2065030.1"/>
    <property type="molecule type" value="Genomic_DNA"/>
</dbReference>
<name>A0ABU0VTH6_9RHOB</name>